<evidence type="ECO:0000313" key="4">
    <source>
        <dbReference type="Proteomes" id="UP001174315"/>
    </source>
</evidence>
<keyword evidence="2" id="KW-0732">Signal</keyword>
<reference evidence="3" key="1">
    <citation type="submission" date="2023-07" db="EMBL/GenBank/DDBJ databases">
        <title>Stenotrophomonas isolates from soil.</title>
        <authorList>
            <person name="Sharma V."/>
            <person name="Zur-Pinska J."/>
            <person name="Hay A.G."/>
        </authorList>
    </citation>
    <scope>NUCLEOTIDE SEQUENCE</scope>
    <source>
        <strain evidence="3">C2</strain>
    </source>
</reference>
<sequence>MKDNRSTAKTLSALTMLVIGSAAVGGAVASPISGAQLEPAIESATSLTVVNDLSMDEFEKVATGNRLEALVAGGHHDDSFGSHHHHEAAIEKQTAMSADRFNV</sequence>
<feature type="region of interest" description="Disordered" evidence="1">
    <location>
        <begin position="77"/>
        <end position="103"/>
    </location>
</feature>
<organism evidence="3 4">
    <name type="scientific">Stenotrophomonas indicatrix</name>
    <dbReference type="NCBI Taxonomy" id="2045451"/>
    <lineage>
        <taxon>Bacteria</taxon>
        <taxon>Pseudomonadati</taxon>
        <taxon>Pseudomonadota</taxon>
        <taxon>Gammaproteobacteria</taxon>
        <taxon>Lysobacterales</taxon>
        <taxon>Lysobacteraceae</taxon>
        <taxon>Stenotrophomonas</taxon>
    </lineage>
</organism>
<evidence type="ECO:0000256" key="2">
    <source>
        <dbReference type="SAM" id="SignalP"/>
    </source>
</evidence>
<dbReference type="RefSeq" id="WP_099843991.1">
    <property type="nucleotide sequence ID" value="NZ_CBCSJV010000004.1"/>
</dbReference>
<evidence type="ECO:0000256" key="1">
    <source>
        <dbReference type="SAM" id="MobiDB-lite"/>
    </source>
</evidence>
<gene>
    <name evidence="3" type="ORF">Q0S36_11820</name>
</gene>
<feature type="signal peptide" evidence="2">
    <location>
        <begin position="1"/>
        <end position="29"/>
    </location>
</feature>
<dbReference type="EMBL" id="JAUKNN010000026">
    <property type="protein sequence ID" value="MDN8670020.1"/>
    <property type="molecule type" value="Genomic_DNA"/>
</dbReference>
<protein>
    <submittedName>
        <fullName evidence="3">Uncharacterized protein</fullName>
    </submittedName>
</protein>
<feature type="chain" id="PRO_5047492796" evidence="2">
    <location>
        <begin position="30"/>
        <end position="103"/>
    </location>
</feature>
<comment type="caution">
    <text evidence="3">The sequence shown here is derived from an EMBL/GenBank/DDBJ whole genome shotgun (WGS) entry which is preliminary data.</text>
</comment>
<accession>A0ABT8QHD0</accession>
<evidence type="ECO:0000313" key="3">
    <source>
        <dbReference type="EMBL" id="MDN8670020.1"/>
    </source>
</evidence>
<dbReference type="Proteomes" id="UP001174315">
    <property type="component" value="Unassembled WGS sequence"/>
</dbReference>
<proteinExistence type="predicted"/>
<keyword evidence="4" id="KW-1185">Reference proteome</keyword>
<name>A0ABT8QHD0_9GAMM</name>